<keyword evidence="6" id="KW-0482">Metalloprotease</keyword>
<dbReference type="GO" id="GO:0046872">
    <property type="term" value="F:metal ion binding"/>
    <property type="evidence" value="ECO:0007669"/>
    <property type="project" value="UniProtKB-KW"/>
</dbReference>
<evidence type="ECO:0000256" key="2">
    <source>
        <dbReference type="ARBA" id="ARBA00022670"/>
    </source>
</evidence>
<dbReference type="InterPro" id="IPR046778">
    <property type="entry name" value="UPF0758_N"/>
</dbReference>
<evidence type="ECO:0000256" key="5">
    <source>
        <dbReference type="ARBA" id="ARBA00022833"/>
    </source>
</evidence>
<dbReference type="Pfam" id="PF04002">
    <property type="entry name" value="RadC"/>
    <property type="match status" value="1"/>
</dbReference>
<dbReference type="PROSITE" id="PS50249">
    <property type="entry name" value="MPN"/>
    <property type="match status" value="1"/>
</dbReference>
<reference evidence="9" key="1">
    <citation type="submission" date="2020-07" db="EMBL/GenBank/DDBJ databases">
        <title>Huge and variable diversity of episymbiotic CPR bacteria and DPANN archaea in groundwater ecosystems.</title>
        <authorList>
            <person name="He C.Y."/>
            <person name="Keren R."/>
            <person name="Whittaker M."/>
            <person name="Farag I.F."/>
            <person name="Doudna J."/>
            <person name="Cate J.H.D."/>
            <person name="Banfield J.F."/>
        </authorList>
    </citation>
    <scope>NUCLEOTIDE SEQUENCE</scope>
    <source>
        <strain evidence="9">NC_groundwater_1860_Pr3_B-0.1um_51_7</strain>
    </source>
</reference>
<proteinExistence type="inferred from homology"/>
<dbReference type="Gene3D" id="3.40.140.10">
    <property type="entry name" value="Cytidine Deaminase, domain 2"/>
    <property type="match status" value="1"/>
</dbReference>
<dbReference type="GO" id="GO:0006508">
    <property type="term" value="P:proteolysis"/>
    <property type="evidence" value="ECO:0007669"/>
    <property type="project" value="UniProtKB-KW"/>
</dbReference>
<comment type="caution">
    <text evidence="9">The sequence shown here is derived from an EMBL/GenBank/DDBJ whole genome shotgun (WGS) entry which is preliminary data.</text>
</comment>
<keyword evidence="3" id="KW-0479">Metal-binding</keyword>
<evidence type="ECO:0000256" key="6">
    <source>
        <dbReference type="ARBA" id="ARBA00023049"/>
    </source>
</evidence>
<evidence type="ECO:0000313" key="10">
    <source>
        <dbReference type="Proteomes" id="UP000808761"/>
    </source>
</evidence>
<evidence type="ECO:0000256" key="1">
    <source>
        <dbReference type="ARBA" id="ARBA00010243"/>
    </source>
</evidence>
<dbReference type="SUPFAM" id="SSF47781">
    <property type="entry name" value="RuvA domain 2-like"/>
    <property type="match status" value="1"/>
</dbReference>
<keyword evidence="4" id="KW-0378">Hydrolase</keyword>
<protein>
    <submittedName>
        <fullName evidence="9">DNA repair protein RadC</fullName>
    </submittedName>
</protein>
<dbReference type="Pfam" id="PF20582">
    <property type="entry name" value="UPF0758_N"/>
    <property type="match status" value="1"/>
</dbReference>
<dbReference type="Gene3D" id="1.10.150.20">
    <property type="entry name" value="5' to 3' exonuclease, C-terminal subdomain"/>
    <property type="match status" value="1"/>
</dbReference>
<dbReference type="EMBL" id="JACRKR010000059">
    <property type="protein sequence ID" value="MBI5078617.1"/>
    <property type="molecule type" value="Genomic_DNA"/>
</dbReference>
<accession>A0A9D6YSX7</accession>
<dbReference type="InterPro" id="IPR010994">
    <property type="entry name" value="RuvA_2-like"/>
</dbReference>
<dbReference type="AlphaFoldDB" id="A0A9D6YSX7"/>
<dbReference type="NCBIfam" id="TIGR00608">
    <property type="entry name" value="radc"/>
    <property type="match status" value="1"/>
</dbReference>
<dbReference type="CDD" id="cd08071">
    <property type="entry name" value="MPN_DUF2466"/>
    <property type="match status" value="1"/>
</dbReference>
<evidence type="ECO:0000313" key="9">
    <source>
        <dbReference type="EMBL" id="MBI5078617.1"/>
    </source>
</evidence>
<evidence type="ECO:0000256" key="4">
    <source>
        <dbReference type="ARBA" id="ARBA00022801"/>
    </source>
</evidence>
<organism evidence="9 10">
    <name type="scientific">Candidatus Saganbacteria bacterium</name>
    <dbReference type="NCBI Taxonomy" id="2575572"/>
    <lineage>
        <taxon>Bacteria</taxon>
        <taxon>Bacillati</taxon>
        <taxon>Saganbacteria</taxon>
    </lineage>
</organism>
<keyword evidence="5" id="KW-0862">Zinc</keyword>
<feature type="domain" description="MPN" evidence="8">
    <location>
        <begin position="103"/>
        <end position="225"/>
    </location>
</feature>
<dbReference type="GO" id="GO:0008237">
    <property type="term" value="F:metallopeptidase activity"/>
    <property type="evidence" value="ECO:0007669"/>
    <property type="project" value="UniProtKB-KW"/>
</dbReference>
<gene>
    <name evidence="9" type="primary">radC</name>
    <name evidence="9" type="ORF">HZB08_01155</name>
</gene>
<dbReference type="PROSITE" id="PS01302">
    <property type="entry name" value="UPF0758"/>
    <property type="match status" value="1"/>
</dbReference>
<name>A0A9D6YSX7_UNCSA</name>
<dbReference type="Proteomes" id="UP000808761">
    <property type="component" value="Unassembled WGS sequence"/>
</dbReference>
<keyword evidence="2" id="KW-0645">Protease</keyword>
<dbReference type="PANTHER" id="PTHR30471:SF3">
    <property type="entry name" value="UPF0758 PROTEIN YEES-RELATED"/>
    <property type="match status" value="1"/>
</dbReference>
<dbReference type="PANTHER" id="PTHR30471">
    <property type="entry name" value="DNA REPAIR PROTEIN RADC"/>
    <property type="match status" value="1"/>
</dbReference>
<evidence type="ECO:0000259" key="8">
    <source>
        <dbReference type="PROSITE" id="PS50249"/>
    </source>
</evidence>
<dbReference type="InterPro" id="IPR020891">
    <property type="entry name" value="UPF0758_CS"/>
</dbReference>
<dbReference type="InterPro" id="IPR001405">
    <property type="entry name" value="UPF0758"/>
</dbReference>
<comment type="similarity">
    <text evidence="1 7">Belongs to the UPF0758 family.</text>
</comment>
<dbReference type="InterPro" id="IPR025657">
    <property type="entry name" value="RadC_JAB"/>
</dbReference>
<sequence>MDSIRNWPENERPREKLIKHGAERLSDAELLAIFLRTGIKGKTALELARNLLEKFGGLRKLLNAGFEAFRAVKGLGPAKITQLKAVIELGSRYLKEGMLKKPALASSKSVFRFLYHTMRDLDHEILRVLLLNAQNEIIRMEDIARGSVSRNSIQPRDIISPALKYHADGIMLIHNHPSGSPNPSQKDKKMTAEFFLICRLLKIRLLDHIIIGDNRYYSFADEGML</sequence>
<dbReference type="InterPro" id="IPR037518">
    <property type="entry name" value="MPN"/>
</dbReference>
<evidence type="ECO:0000256" key="7">
    <source>
        <dbReference type="RuleBase" id="RU003797"/>
    </source>
</evidence>
<dbReference type="NCBIfam" id="NF000642">
    <property type="entry name" value="PRK00024.1"/>
    <property type="match status" value="1"/>
</dbReference>
<evidence type="ECO:0000256" key="3">
    <source>
        <dbReference type="ARBA" id="ARBA00022723"/>
    </source>
</evidence>